<comment type="caution">
    <text evidence="1">The sequence shown here is derived from an EMBL/GenBank/DDBJ whole genome shotgun (WGS) entry which is preliminary data.</text>
</comment>
<proteinExistence type="predicted"/>
<accession>A0ABQ6CDU3</accession>
<sequence length="79" mass="8973">MIQGANKDKTSSGLLMQCLVSAEQGADFPTVWETILRRHPLITGVPLQTYRNSRPLLEIHLITHQNLIYDSHAQEYTLV</sequence>
<dbReference type="EMBL" id="BSPC01000014">
    <property type="protein sequence ID" value="GLS18528.1"/>
    <property type="molecule type" value="Genomic_DNA"/>
</dbReference>
<name>A0ABQ6CDU3_9HYPH</name>
<reference evidence="2" key="1">
    <citation type="journal article" date="2019" name="Int. J. Syst. Evol. Microbiol.">
        <title>The Global Catalogue of Microorganisms (GCM) 10K type strain sequencing project: providing services to taxonomists for standard genome sequencing and annotation.</title>
        <authorList>
            <consortium name="The Broad Institute Genomics Platform"/>
            <consortium name="The Broad Institute Genome Sequencing Center for Infectious Disease"/>
            <person name="Wu L."/>
            <person name="Ma J."/>
        </authorList>
    </citation>
    <scope>NUCLEOTIDE SEQUENCE [LARGE SCALE GENOMIC DNA]</scope>
    <source>
        <strain evidence="2">NBRC 101365</strain>
    </source>
</reference>
<dbReference type="RefSeq" id="WP_284311395.1">
    <property type="nucleotide sequence ID" value="NZ_BSPC01000014.1"/>
</dbReference>
<evidence type="ECO:0000313" key="1">
    <source>
        <dbReference type="EMBL" id="GLS18528.1"/>
    </source>
</evidence>
<evidence type="ECO:0000313" key="2">
    <source>
        <dbReference type="Proteomes" id="UP001156882"/>
    </source>
</evidence>
<keyword evidence="2" id="KW-1185">Reference proteome</keyword>
<gene>
    <name evidence="1" type="ORF">GCM10007874_15450</name>
</gene>
<organism evidence="1 2">
    <name type="scientific">Labrys miyagiensis</name>
    <dbReference type="NCBI Taxonomy" id="346912"/>
    <lineage>
        <taxon>Bacteria</taxon>
        <taxon>Pseudomonadati</taxon>
        <taxon>Pseudomonadota</taxon>
        <taxon>Alphaproteobacteria</taxon>
        <taxon>Hyphomicrobiales</taxon>
        <taxon>Xanthobacteraceae</taxon>
        <taxon>Labrys</taxon>
    </lineage>
</organism>
<dbReference type="Proteomes" id="UP001156882">
    <property type="component" value="Unassembled WGS sequence"/>
</dbReference>
<protein>
    <submittedName>
        <fullName evidence="1">Uncharacterized protein</fullName>
    </submittedName>
</protein>